<dbReference type="Gene3D" id="1.25.40.10">
    <property type="entry name" value="Tetratricopeptide repeat domain"/>
    <property type="match status" value="3"/>
</dbReference>
<feature type="repeat" description="TPR" evidence="3">
    <location>
        <begin position="382"/>
        <end position="415"/>
    </location>
</feature>
<dbReference type="InterPro" id="IPR011990">
    <property type="entry name" value="TPR-like_helical_dom_sf"/>
</dbReference>
<dbReference type="InterPro" id="IPR050498">
    <property type="entry name" value="Ycf3"/>
</dbReference>
<evidence type="ECO:0000256" key="3">
    <source>
        <dbReference type="PROSITE-ProRule" id="PRU00339"/>
    </source>
</evidence>
<dbReference type="PANTHER" id="PTHR44858">
    <property type="entry name" value="TETRATRICOPEPTIDE REPEAT PROTEIN 6"/>
    <property type="match status" value="1"/>
</dbReference>
<proteinExistence type="predicted"/>
<dbReference type="PROSITE" id="PS50005">
    <property type="entry name" value="TPR"/>
    <property type="match status" value="2"/>
</dbReference>
<evidence type="ECO:0000313" key="5">
    <source>
        <dbReference type="Proteomes" id="UP000646523"/>
    </source>
</evidence>
<dbReference type="Pfam" id="PF13432">
    <property type="entry name" value="TPR_16"/>
    <property type="match status" value="2"/>
</dbReference>
<reference evidence="4" key="1">
    <citation type="journal article" date="2014" name="Int. J. Syst. Evol. Microbiol.">
        <title>Complete genome sequence of Corynebacterium casei LMG S-19264T (=DSM 44701T), isolated from a smear-ripened cheese.</title>
        <authorList>
            <consortium name="US DOE Joint Genome Institute (JGI-PGF)"/>
            <person name="Walter F."/>
            <person name="Albersmeier A."/>
            <person name="Kalinowski J."/>
            <person name="Ruckert C."/>
        </authorList>
    </citation>
    <scope>NUCLEOTIDE SEQUENCE</scope>
    <source>
        <strain evidence="4">CGMCC 4.7368</strain>
    </source>
</reference>
<name>A0A918DG68_9ACTN</name>
<protein>
    <recommendedName>
        <fullName evidence="6">Tetratricopeptide repeat protein</fullName>
    </recommendedName>
</protein>
<keyword evidence="1" id="KW-0677">Repeat</keyword>
<dbReference type="AlphaFoldDB" id="A0A918DG68"/>
<dbReference type="RefSeq" id="WP_225262392.1">
    <property type="nucleotide sequence ID" value="NZ_BMNH01000003.1"/>
</dbReference>
<dbReference type="Pfam" id="PF13181">
    <property type="entry name" value="TPR_8"/>
    <property type="match status" value="2"/>
</dbReference>
<keyword evidence="5" id="KW-1185">Reference proteome</keyword>
<organism evidence="4 5">
    <name type="scientific">Nonomuraea cavernae</name>
    <dbReference type="NCBI Taxonomy" id="2045107"/>
    <lineage>
        <taxon>Bacteria</taxon>
        <taxon>Bacillati</taxon>
        <taxon>Actinomycetota</taxon>
        <taxon>Actinomycetes</taxon>
        <taxon>Streptosporangiales</taxon>
        <taxon>Streptosporangiaceae</taxon>
        <taxon>Nonomuraea</taxon>
    </lineage>
</organism>
<evidence type="ECO:0000256" key="1">
    <source>
        <dbReference type="ARBA" id="ARBA00022737"/>
    </source>
</evidence>
<evidence type="ECO:0008006" key="6">
    <source>
        <dbReference type="Google" id="ProtNLM"/>
    </source>
</evidence>
<sequence>MTLREITVDADRRLRGPYTLASGLLTALLPEAAPDLVAAHDIEIRAAAPGLRDLVPARRTSLADRLPQDERILVPAPLRTLRLANGLAEFVRDHVARSVPLTLRVNNAEESDPTDTEFLAVLRRRVPAASVTVVISPPGPPRPRPVVPPAAELDRYRNEGFHHAMAEAGLALLPTLDEDGEEWWTLLHRTATALAALDREGEARDLLDRARRVSTRPKELATAAYATAMLLVRHHDPGERDPEEAMAWINQAVALTSLLPDRGERAFHLSFDLNGKALVEVRRGRLAQAERLVQEAVELAERDLEPGRHPIHRLVLRANRAQLAAQRGDLAGALRDLDAVVAADPGYPDYYLDRGNLLHRLGRPAEATADYETAMRVGPPFPEPYYNRSEIRFAAGDLAGALADLDHAIELDPGFTDAYVNRAGLLVALNEPARARADAERDVGNPYLLCVLGQIEAAEGHALEARKAFDSALEREPRLAAAWAGRGAVAFGEGEYESAVADLSRAIELEEGAEVRFNRALALRRCGQPALARADLLRAQELAPDDEEIRRALAERP</sequence>
<gene>
    <name evidence="4" type="ORF">GCM10012289_16270</name>
</gene>
<keyword evidence="2 3" id="KW-0802">TPR repeat</keyword>
<comment type="caution">
    <text evidence="4">The sequence shown here is derived from an EMBL/GenBank/DDBJ whole genome shotgun (WGS) entry which is preliminary data.</text>
</comment>
<dbReference type="SMART" id="SM00028">
    <property type="entry name" value="TPR"/>
    <property type="match status" value="7"/>
</dbReference>
<dbReference type="SUPFAM" id="SSF48452">
    <property type="entry name" value="TPR-like"/>
    <property type="match status" value="3"/>
</dbReference>
<dbReference type="PANTHER" id="PTHR44858:SF1">
    <property type="entry name" value="UDP-N-ACETYLGLUCOSAMINE--PEPTIDE N-ACETYLGLUCOSAMINYLTRANSFERASE SPINDLY-RELATED"/>
    <property type="match status" value="1"/>
</dbReference>
<evidence type="ECO:0000256" key="2">
    <source>
        <dbReference type="ARBA" id="ARBA00022803"/>
    </source>
</evidence>
<dbReference type="Proteomes" id="UP000646523">
    <property type="component" value="Unassembled WGS sequence"/>
</dbReference>
<feature type="repeat" description="TPR" evidence="3">
    <location>
        <begin position="480"/>
        <end position="513"/>
    </location>
</feature>
<evidence type="ECO:0000313" key="4">
    <source>
        <dbReference type="EMBL" id="GGO65188.1"/>
    </source>
</evidence>
<dbReference type="InterPro" id="IPR019734">
    <property type="entry name" value="TPR_rpt"/>
</dbReference>
<accession>A0A918DG68</accession>
<reference evidence="4" key="2">
    <citation type="submission" date="2020-09" db="EMBL/GenBank/DDBJ databases">
        <authorList>
            <person name="Sun Q."/>
            <person name="Zhou Y."/>
        </authorList>
    </citation>
    <scope>NUCLEOTIDE SEQUENCE</scope>
    <source>
        <strain evidence="4">CGMCC 4.7368</strain>
    </source>
</reference>
<dbReference type="EMBL" id="BMNH01000003">
    <property type="protein sequence ID" value="GGO65188.1"/>
    <property type="molecule type" value="Genomic_DNA"/>
</dbReference>